<proteinExistence type="predicted"/>
<gene>
    <name evidence="1" type="ORF">LCGC14_3072410</name>
</gene>
<feature type="non-terminal residue" evidence="1">
    <location>
        <position position="71"/>
    </location>
</feature>
<dbReference type="AlphaFoldDB" id="A0A0F8WGC7"/>
<sequence length="71" mass="8183">MGKTMKHMTGWLKYTAVYYKWVSRDGVDKDTYETPSDVLCYKAGDTRLVRNGNNEEVTSTEQLYIDGDHTV</sequence>
<organism evidence="1">
    <name type="scientific">marine sediment metagenome</name>
    <dbReference type="NCBI Taxonomy" id="412755"/>
    <lineage>
        <taxon>unclassified sequences</taxon>
        <taxon>metagenomes</taxon>
        <taxon>ecological metagenomes</taxon>
    </lineage>
</organism>
<protein>
    <submittedName>
        <fullName evidence="1">Uncharacterized protein</fullName>
    </submittedName>
</protein>
<comment type="caution">
    <text evidence="1">The sequence shown here is derived from an EMBL/GenBank/DDBJ whole genome shotgun (WGS) entry which is preliminary data.</text>
</comment>
<evidence type="ECO:0000313" key="1">
    <source>
        <dbReference type="EMBL" id="KKK55653.1"/>
    </source>
</evidence>
<reference evidence="1" key="1">
    <citation type="journal article" date="2015" name="Nature">
        <title>Complex archaea that bridge the gap between prokaryotes and eukaryotes.</title>
        <authorList>
            <person name="Spang A."/>
            <person name="Saw J.H."/>
            <person name="Jorgensen S.L."/>
            <person name="Zaremba-Niedzwiedzka K."/>
            <person name="Martijn J."/>
            <person name="Lind A.E."/>
            <person name="van Eijk R."/>
            <person name="Schleper C."/>
            <person name="Guy L."/>
            <person name="Ettema T.J."/>
        </authorList>
    </citation>
    <scope>NUCLEOTIDE SEQUENCE</scope>
</reference>
<accession>A0A0F8WGC7</accession>
<dbReference type="EMBL" id="LAZR01065387">
    <property type="protein sequence ID" value="KKK55653.1"/>
    <property type="molecule type" value="Genomic_DNA"/>
</dbReference>
<name>A0A0F8WGC7_9ZZZZ</name>